<keyword evidence="1" id="KW-0812">Transmembrane</keyword>
<feature type="transmembrane region" description="Helical" evidence="1">
    <location>
        <begin position="421"/>
        <end position="444"/>
    </location>
</feature>
<keyword evidence="1" id="KW-0472">Membrane</keyword>
<keyword evidence="1" id="KW-1133">Transmembrane helix</keyword>
<feature type="transmembrane region" description="Helical" evidence="1">
    <location>
        <begin position="148"/>
        <end position="169"/>
    </location>
</feature>
<feature type="transmembrane region" description="Helical" evidence="1">
    <location>
        <begin position="300"/>
        <end position="320"/>
    </location>
</feature>
<dbReference type="EMBL" id="CAFBSG010000018">
    <property type="protein sequence ID" value="CAB5240846.1"/>
    <property type="molecule type" value="Genomic_DNA"/>
</dbReference>
<feature type="domain" description="DUF5671" evidence="2">
    <location>
        <begin position="186"/>
        <end position="291"/>
    </location>
</feature>
<dbReference type="Pfam" id="PF18920">
    <property type="entry name" value="DUF5671"/>
    <property type="match status" value="3"/>
</dbReference>
<feature type="transmembrane region" description="Helical" evidence="1">
    <location>
        <begin position="341"/>
        <end position="360"/>
    </location>
</feature>
<organism evidence="3">
    <name type="scientific">freshwater metagenome</name>
    <dbReference type="NCBI Taxonomy" id="449393"/>
    <lineage>
        <taxon>unclassified sequences</taxon>
        <taxon>metagenomes</taxon>
        <taxon>ecological metagenomes</taxon>
    </lineage>
</organism>
<evidence type="ECO:0000256" key="1">
    <source>
        <dbReference type="SAM" id="Phobius"/>
    </source>
</evidence>
<feature type="domain" description="DUF5671" evidence="2">
    <location>
        <begin position="337"/>
        <end position="469"/>
    </location>
</feature>
<evidence type="ECO:0000313" key="3">
    <source>
        <dbReference type="EMBL" id="CAB5240846.1"/>
    </source>
</evidence>
<feature type="transmembrane region" description="Helical" evidence="1">
    <location>
        <begin position="225"/>
        <end position="244"/>
    </location>
</feature>
<protein>
    <submittedName>
        <fullName evidence="3">Unannotated protein</fullName>
    </submittedName>
</protein>
<feature type="domain" description="DUF5671" evidence="2">
    <location>
        <begin position="40"/>
        <end position="165"/>
    </location>
</feature>
<feature type="transmembrane region" description="Helical" evidence="1">
    <location>
        <begin position="44"/>
        <end position="67"/>
    </location>
</feature>
<name>A0A6J7Y1R4_9ZZZZ</name>
<sequence length="570" mass="62679">MMIVGLLINILLIAGVILGIRRLAGGSRRSGSGQGSSVRRFFQYVLCIGLVCVSAIGLSGLLARLFNQSNVISSNQVELARNVTFVVVGLPLCAVMFFWTRRKFQSDENESKSFEWDFYLTVISLTALVQCLVALRDLLNWVVGVRDFNGTSLANLLVWGAIWYVHWWLHNRFEVSTHAQGHHIIGAAIGLGISAVALSNLMRGLFDLLFQINRNDLIVKAKDPFLEATTLLLIGALTWFIYWIRKCARAERNPLWFAYVLLLGVGGGLIAAVAALSTVLYQVLVWFFGDTTSTVASEHFKGTSTGLGAALVGILIWWYHQSAIKASESGKRTEIRRIYEYLMSAIGLFASAVGLSMILVSAMEAITRKTVITGTGAFNTLLAAITVLIVGAPVWFIFWNSIQKSLSQTAKEEYNSPSRRVYLYVLFGIGGIAAVVTLLIGVFLVLDDVFSGNFALETLRRARVAVAILVSTAAISAYHWSVFKSEQEFYQSRSVGPHFVLLVGPNDPEIVRVIKEHTGGRVESWTRTDDGVGTWSQAEVIAALDSMKNESVMLLAKSDGVEVLPINRAR</sequence>
<feature type="transmembrane region" description="Helical" evidence="1">
    <location>
        <begin position="464"/>
        <end position="483"/>
    </location>
</feature>
<reference evidence="3" key="1">
    <citation type="submission" date="2020-05" db="EMBL/GenBank/DDBJ databases">
        <authorList>
            <person name="Chiriac C."/>
            <person name="Salcher M."/>
            <person name="Ghai R."/>
            <person name="Kavagutti S V."/>
        </authorList>
    </citation>
    <scope>NUCLEOTIDE SEQUENCE</scope>
</reference>
<dbReference type="AlphaFoldDB" id="A0A6J7Y1R4"/>
<feature type="transmembrane region" description="Helical" evidence="1">
    <location>
        <begin position="6"/>
        <end position="24"/>
    </location>
</feature>
<feature type="transmembrane region" description="Helical" evidence="1">
    <location>
        <begin position="256"/>
        <end position="288"/>
    </location>
</feature>
<feature type="transmembrane region" description="Helical" evidence="1">
    <location>
        <begin position="181"/>
        <end position="205"/>
    </location>
</feature>
<accession>A0A6J7Y1R4</accession>
<gene>
    <name evidence="3" type="ORF">UFOPK3554_01086</name>
</gene>
<feature type="transmembrane region" description="Helical" evidence="1">
    <location>
        <begin position="79"/>
        <end position="98"/>
    </location>
</feature>
<proteinExistence type="predicted"/>
<dbReference type="InterPro" id="IPR043728">
    <property type="entry name" value="DUF5671"/>
</dbReference>
<feature type="transmembrane region" description="Helical" evidence="1">
    <location>
        <begin position="380"/>
        <end position="400"/>
    </location>
</feature>
<evidence type="ECO:0000259" key="2">
    <source>
        <dbReference type="Pfam" id="PF18920"/>
    </source>
</evidence>